<feature type="region of interest" description="Disordered" evidence="1">
    <location>
        <begin position="1"/>
        <end position="21"/>
    </location>
</feature>
<evidence type="ECO:0000313" key="2">
    <source>
        <dbReference type="EMBL" id="AIA31645.1"/>
    </source>
</evidence>
<reference evidence="3" key="1">
    <citation type="submission" date="2014-02" db="EMBL/GenBank/DDBJ databases">
        <title>Complete genome sequence and comparative genomic analysis of the nitrogen-fixing bacterium Leptospirillum ferriphilum YSK.</title>
        <authorList>
            <person name="Guo X."/>
            <person name="Yin H."/>
            <person name="Liang Y."/>
            <person name="Hu Q."/>
            <person name="Ma L."/>
            <person name="Xiao Y."/>
            <person name="Zhang X."/>
            <person name="Qiu G."/>
            <person name="Liu X."/>
        </authorList>
    </citation>
    <scope>NUCLEOTIDE SEQUENCE [LARGE SCALE GENOMIC DNA]</scope>
    <source>
        <strain evidence="3">YSK</strain>
    </source>
</reference>
<proteinExistence type="predicted"/>
<keyword evidence="3" id="KW-1185">Reference proteome</keyword>
<dbReference type="Proteomes" id="UP000027059">
    <property type="component" value="Chromosome"/>
</dbReference>
<evidence type="ECO:0000256" key="1">
    <source>
        <dbReference type="SAM" id="MobiDB-lite"/>
    </source>
</evidence>
<sequence>MKFPRFLHSPRKENKGEQKRDSLQLFSANSSCIPGLKDSSGNRKDSEGPQVQQWAYGALIFIFKLIE</sequence>
<feature type="compositionally biased region" description="Basic and acidic residues" evidence="1">
    <location>
        <begin position="10"/>
        <end position="21"/>
    </location>
</feature>
<dbReference type="AlphaFoldDB" id="A0A059XX01"/>
<protein>
    <submittedName>
        <fullName evidence="2">Uncharacterized protein</fullName>
    </submittedName>
</protein>
<gene>
    <name evidence="2" type="ORF">Y981_05005</name>
</gene>
<reference evidence="2 3" key="2">
    <citation type="journal article" date="2015" name="Biomed. Res. Int.">
        <title>Effects of Arsenite Resistance on the Growth and Functional Gene Expression of Leptospirillum ferriphilum and Acidithiobacillus thiooxidans in Pure Culture and Coculture.</title>
        <authorList>
            <person name="Jiang H."/>
            <person name="Liang Y."/>
            <person name="Yin H."/>
            <person name="Xiao Y."/>
            <person name="Guo X."/>
            <person name="Xu Y."/>
            <person name="Hu Q."/>
            <person name="Liu H."/>
            <person name="Liu X."/>
        </authorList>
    </citation>
    <scope>NUCLEOTIDE SEQUENCE [LARGE SCALE GENOMIC DNA]</scope>
    <source>
        <strain evidence="2 3">YSK</strain>
    </source>
</reference>
<accession>A0A059XX01</accession>
<evidence type="ECO:0000313" key="3">
    <source>
        <dbReference type="Proteomes" id="UP000027059"/>
    </source>
</evidence>
<dbReference type="HOGENOM" id="CLU_2807196_0_0_0"/>
<organism evidence="2 3">
    <name type="scientific">Leptospirillum ferriphilum YSK</name>
    <dbReference type="NCBI Taxonomy" id="1441628"/>
    <lineage>
        <taxon>Bacteria</taxon>
        <taxon>Pseudomonadati</taxon>
        <taxon>Nitrospirota</taxon>
        <taxon>Nitrospiria</taxon>
        <taxon>Nitrospirales</taxon>
        <taxon>Nitrospiraceae</taxon>
        <taxon>Leptospirillum</taxon>
    </lineage>
</organism>
<dbReference type="KEGG" id="lfp:Y981_05005"/>
<dbReference type="EMBL" id="CP007243">
    <property type="protein sequence ID" value="AIA31645.1"/>
    <property type="molecule type" value="Genomic_DNA"/>
</dbReference>
<name>A0A059XX01_9BACT</name>